<name>A0A849K0L3_9BURK</name>
<gene>
    <name evidence="2" type="ORF">HK415_01190</name>
</gene>
<dbReference type="EMBL" id="JABFCS010000001">
    <property type="protein sequence ID" value="NNU42068.1"/>
    <property type="molecule type" value="Genomic_DNA"/>
</dbReference>
<feature type="chain" id="PRO_5032779018" evidence="1">
    <location>
        <begin position="23"/>
        <end position="110"/>
    </location>
</feature>
<keyword evidence="3" id="KW-1185">Reference proteome</keyword>
<reference evidence="2 3" key="1">
    <citation type="submission" date="2020-05" db="EMBL/GenBank/DDBJ databases">
        <authorList>
            <person name="Khan S.A."/>
            <person name="Jeon C.O."/>
            <person name="Chun B.H."/>
        </authorList>
    </citation>
    <scope>NUCLEOTIDE SEQUENCE [LARGE SCALE GENOMIC DNA]</scope>
    <source>
        <strain evidence="2 3">B156</strain>
    </source>
</reference>
<sequence>MKKFILSAMTVAALAIGGGAQADVIDSVGNTISRIFGVPYNPYPSVAAPITHVYTDAYGRRFQVDAAGRHIPLDPYATVPGTYAVAPSYDLDGDGIANQYDRYPQDARYR</sequence>
<evidence type="ECO:0000313" key="2">
    <source>
        <dbReference type="EMBL" id="NNU42068.1"/>
    </source>
</evidence>
<protein>
    <submittedName>
        <fullName evidence="2">Uncharacterized protein</fullName>
    </submittedName>
</protein>
<organism evidence="2 3">
    <name type="scientific">Ramlibacter montanisoli</name>
    <dbReference type="NCBI Taxonomy" id="2732512"/>
    <lineage>
        <taxon>Bacteria</taxon>
        <taxon>Pseudomonadati</taxon>
        <taxon>Pseudomonadota</taxon>
        <taxon>Betaproteobacteria</taxon>
        <taxon>Burkholderiales</taxon>
        <taxon>Comamonadaceae</taxon>
        <taxon>Ramlibacter</taxon>
    </lineage>
</organism>
<evidence type="ECO:0000313" key="3">
    <source>
        <dbReference type="Proteomes" id="UP000552954"/>
    </source>
</evidence>
<feature type="signal peptide" evidence="1">
    <location>
        <begin position="1"/>
        <end position="22"/>
    </location>
</feature>
<accession>A0A849K0L3</accession>
<dbReference type="RefSeq" id="WP_171556468.1">
    <property type="nucleotide sequence ID" value="NZ_JABFCS010000001.1"/>
</dbReference>
<comment type="caution">
    <text evidence="2">The sequence shown here is derived from an EMBL/GenBank/DDBJ whole genome shotgun (WGS) entry which is preliminary data.</text>
</comment>
<reference evidence="2 3" key="2">
    <citation type="submission" date="2020-06" db="EMBL/GenBank/DDBJ databases">
        <title>Ramlibacter rhizophilus sp. nov., isolated from rhizosphere soil of national flower Mugunghwa from South Korea.</title>
        <authorList>
            <person name="Zheng-Fei Y."/>
            <person name="Huan T."/>
        </authorList>
    </citation>
    <scope>NUCLEOTIDE SEQUENCE [LARGE SCALE GENOMIC DNA]</scope>
    <source>
        <strain evidence="2 3">B156</strain>
    </source>
</reference>
<keyword evidence="1" id="KW-0732">Signal</keyword>
<proteinExistence type="predicted"/>
<dbReference type="AlphaFoldDB" id="A0A849K0L3"/>
<evidence type="ECO:0000256" key="1">
    <source>
        <dbReference type="SAM" id="SignalP"/>
    </source>
</evidence>
<dbReference type="Proteomes" id="UP000552954">
    <property type="component" value="Unassembled WGS sequence"/>
</dbReference>